<proteinExistence type="predicted"/>
<dbReference type="EMBL" id="QOWE01000001">
    <property type="protein sequence ID" value="RCR71465.1"/>
    <property type="molecule type" value="Genomic_DNA"/>
</dbReference>
<evidence type="ECO:0008006" key="3">
    <source>
        <dbReference type="Google" id="ProtNLM"/>
    </source>
</evidence>
<dbReference type="Proteomes" id="UP000253383">
    <property type="component" value="Unassembled WGS sequence"/>
</dbReference>
<keyword evidence="2" id="KW-1185">Reference proteome</keyword>
<evidence type="ECO:0000313" key="2">
    <source>
        <dbReference type="Proteomes" id="UP000253383"/>
    </source>
</evidence>
<accession>A0A368JVS6</accession>
<organism evidence="1 2">
    <name type="scientific">Larkinella punicea</name>
    <dbReference type="NCBI Taxonomy" id="2315727"/>
    <lineage>
        <taxon>Bacteria</taxon>
        <taxon>Pseudomonadati</taxon>
        <taxon>Bacteroidota</taxon>
        <taxon>Cytophagia</taxon>
        <taxon>Cytophagales</taxon>
        <taxon>Spirosomataceae</taxon>
        <taxon>Larkinella</taxon>
    </lineage>
</organism>
<reference evidence="1 2" key="1">
    <citation type="submission" date="2018-07" db="EMBL/GenBank/DDBJ databases">
        <title>Genome analysis of Larkinella rosea.</title>
        <authorList>
            <person name="Zhou Z."/>
            <person name="Wang G."/>
        </authorList>
    </citation>
    <scope>NUCLEOTIDE SEQUENCE [LARGE SCALE GENOMIC DNA]</scope>
    <source>
        <strain evidence="2">zzj9</strain>
    </source>
</reference>
<gene>
    <name evidence="1" type="ORF">DUE52_00580</name>
</gene>
<name>A0A368JVS6_9BACT</name>
<sequence length="73" mass="8306">MDEIIIDTIVLDYLTRNQKALSTRSVKAIEQADTVYVCVSSLWELADHIRVMSQFEFLRFGNCLIVQGSLLAL</sequence>
<protein>
    <recommendedName>
        <fullName evidence="3">PIN domain-containing protein</fullName>
    </recommendedName>
</protein>
<comment type="caution">
    <text evidence="1">The sequence shown here is derived from an EMBL/GenBank/DDBJ whole genome shotgun (WGS) entry which is preliminary data.</text>
</comment>
<dbReference type="AlphaFoldDB" id="A0A368JVS6"/>
<evidence type="ECO:0000313" key="1">
    <source>
        <dbReference type="EMBL" id="RCR71465.1"/>
    </source>
</evidence>